<dbReference type="AlphaFoldDB" id="A0A178D9J8"/>
<proteinExistence type="predicted"/>
<feature type="compositionally biased region" description="Polar residues" evidence="1">
    <location>
        <begin position="154"/>
        <end position="168"/>
    </location>
</feature>
<dbReference type="OrthoDB" id="10366691at2759"/>
<feature type="compositionally biased region" description="Low complexity" evidence="1">
    <location>
        <begin position="1"/>
        <end position="20"/>
    </location>
</feature>
<accession>A0A178D9J8</accession>
<evidence type="ECO:0000256" key="1">
    <source>
        <dbReference type="SAM" id="MobiDB-lite"/>
    </source>
</evidence>
<sequence>MDKYTRSSIASSSRSSGSSRQAPGHETRFNHSQSHATKKTPAHEPEIIVLSDSDEESPSDQTPVGSPRVYHRKAVEYSTGNDARTATAIAFLTGTDTNATGTYPGVSNSCEPINDKVATHFLINATRDGAAASTDSLKAIPSVRNVNTAFTTNKVDTTSPKNSPTKTIEGSAAAFDF</sequence>
<evidence type="ECO:0000313" key="2">
    <source>
        <dbReference type="EMBL" id="OAL38034.1"/>
    </source>
</evidence>
<evidence type="ECO:0000313" key="3">
    <source>
        <dbReference type="Proteomes" id="UP000185904"/>
    </source>
</evidence>
<reference evidence="2 3" key="1">
    <citation type="submission" date="2016-03" db="EMBL/GenBank/DDBJ databases">
        <title>The draft genome sequence of Fonsecaea nubica causative agent of cutaneous subcutaneous infection in human host.</title>
        <authorList>
            <person name="Costa F."/>
            <person name="Sybren D.H."/>
            <person name="Raittz R.T."/>
            <person name="Weiss V.A."/>
            <person name="Leao A.C."/>
            <person name="Gomes R."/>
            <person name="De Souza E.M."/>
            <person name="Pedrosa F.O."/>
            <person name="Steffens M.B."/>
            <person name="Bombassaro A."/>
            <person name="Tadra-Sfeir M.Z."/>
            <person name="Moreno L.F."/>
            <person name="Najafzadeh M.J."/>
            <person name="Felipe M.S."/>
            <person name="Teixeira M."/>
            <person name="Sun J."/>
            <person name="Xi L."/>
            <person name="Castro M.A."/>
            <person name="Vicente V.A."/>
        </authorList>
    </citation>
    <scope>NUCLEOTIDE SEQUENCE [LARGE SCALE GENOMIC DNA]</scope>
    <source>
        <strain evidence="2 3">CBS 269.64</strain>
    </source>
</reference>
<gene>
    <name evidence="2" type="ORF">AYO20_02486</name>
</gene>
<feature type="region of interest" description="Disordered" evidence="1">
    <location>
        <begin position="154"/>
        <end position="177"/>
    </location>
</feature>
<dbReference type="RefSeq" id="XP_022503046.1">
    <property type="nucleotide sequence ID" value="XM_022640790.1"/>
</dbReference>
<feature type="region of interest" description="Disordered" evidence="1">
    <location>
        <begin position="1"/>
        <end position="68"/>
    </location>
</feature>
<comment type="caution">
    <text evidence="2">The sequence shown here is derived from an EMBL/GenBank/DDBJ whole genome shotgun (WGS) entry which is preliminary data.</text>
</comment>
<dbReference type="EMBL" id="LVCJ01000011">
    <property type="protein sequence ID" value="OAL38034.1"/>
    <property type="molecule type" value="Genomic_DNA"/>
</dbReference>
<keyword evidence="3" id="KW-1185">Reference proteome</keyword>
<name>A0A178D9J8_9EURO</name>
<protein>
    <submittedName>
        <fullName evidence="2">Uncharacterized protein</fullName>
    </submittedName>
</protein>
<dbReference type="Proteomes" id="UP000185904">
    <property type="component" value="Unassembled WGS sequence"/>
</dbReference>
<dbReference type="GeneID" id="34585909"/>
<organism evidence="2 3">
    <name type="scientific">Fonsecaea nubica</name>
    <dbReference type="NCBI Taxonomy" id="856822"/>
    <lineage>
        <taxon>Eukaryota</taxon>
        <taxon>Fungi</taxon>
        <taxon>Dikarya</taxon>
        <taxon>Ascomycota</taxon>
        <taxon>Pezizomycotina</taxon>
        <taxon>Eurotiomycetes</taxon>
        <taxon>Chaetothyriomycetidae</taxon>
        <taxon>Chaetothyriales</taxon>
        <taxon>Herpotrichiellaceae</taxon>
        <taxon>Fonsecaea</taxon>
    </lineage>
</organism>